<dbReference type="AlphaFoldDB" id="A0A7I8W2F3"/>
<evidence type="ECO:0000259" key="1">
    <source>
        <dbReference type="Pfam" id="PF01011"/>
    </source>
</evidence>
<dbReference type="Pfam" id="PF01011">
    <property type="entry name" value="PQQ"/>
    <property type="match status" value="1"/>
</dbReference>
<dbReference type="Proteomes" id="UP000549394">
    <property type="component" value="Unassembled WGS sequence"/>
</dbReference>
<keyword evidence="3" id="KW-1185">Reference proteome</keyword>
<dbReference type="SUPFAM" id="SSF50998">
    <property type="entry name" value="Quinoprotein alcohol dehydrogenase-like"/>
    <property type="match status" value="1"/>
</dbReference>
<dbReference type="EMBL" id="CAJFCJ010000016">
    <property type="protein sequence ID" value="CAD5122267.1"/>
    <property type="molecule type" value="Genomic_DNA"/>
</dbReference>
<evidence type="ECO:0000313" key="3">
    <source>
        <dbReference type="Proteomes" id="UP000549394"/>
    </source>
</evidence>
<sequence>MRQWDRIESEGNIWASFAGDDETSIVHMASLHHYFDYCGGNRIGDDLYTDSVIALQAHSRVKLRHNSLLNNYILTLRDRKAGTTISNIKKVRQAIKIVLYYQFTQTLFIYFGKEVIVYFIIDFEKNRFLGKVARKAQTKTSWRFRSIGERTQFDMSLVNYSLFNNTESCIDILLDVMKVYNGFFDSEPSWLIPCHVGPYATMIGINLNNTTIKWKAFSLQLIPGSDAVMGAGSEDHKILSA</sequence>
<comment type="caution">
    <text evidence="2">The sequence shown here is derived from an EMBL/GenBank/DDBJ whole genome shotgun (WGS) entry which is preliminary data.</text>
</comment>
<reference evidence="2 3" key="1">
    <citation type="submission" date="2020-08" db="EMBL/GenBank/DDBJ databases">
        <authorList>
            <person name="Hejnol A."/>
        </authorList>
    </citation>
    <scope>NUCLEOTIDE SEQUENCE [LARGE SCALE GENOMIC DNA]</scope>
</reference>
<dbReference type="InterPro" id="IPR002372">
    <property type="entry name" value="PQQ_rpt_dom"/>
</dbReference>
<evidence type="ECO:0000313" key="2">
    <source>
        <dbReference type="EMBL" id="CAD5122267.1"/>
    </source>
</evidence>
<proteinExistence type="predicted"/>
<dbReference type="Gene3D" id="2.140.10.10">
    <property type="entry name" value="Quinoprotein alcohol dehydrogenase-like superfamily"/>
    <property type="match status" value="1"/>
</dbReference>
<accession>A0A7I8W2F3</accession>
<gene>
    <name evidence="2" type="ORF">DGYR_LOCUS10094</name>
</gene>
<feature type="domain" description="Pyrrolo-quinoline quinone repeat" evidence="1">
    <location>
        <begin position="5"/>
        <end position="61"/>
    </location>
</feature>
<protein>
    <submittedName>
        <fullName evidence="2">DgyrCDS10711</fullName>
    </submittedName>
</protein>
<name>A0A7I8W2F3_9ANNE</name>
<dbReference type="OrthoDB" id="416253at2759"/>
<dbReference type="InterPro" id="IPR011047">
    <property type="entry name" value="Quinoprotein_ADH-like_sf"/>
</dbReference>
<organism evidence="2 3">
    <name type="scientific">Dimorphilus gyrociliatus</name>
    <dbReference type="NCBI Taxonomy" id="2664684"/>
    <lineage>
        <taxon>Eukaryota</taxon>
        <taxon>Metazoa</taxon>
        <taxon>Spiralia</taxon>
        <taxon>Lophotrochozoa</taxon>
        <taxon>Annelida</taxon>
        <taxon>Polychaeta</taxon>
        <taxon>Polychaeta incertae sedis</taxon>
        <taxon>Dinophilidae</taxon>
        <taxon>Dimorphilus</taxon>
    </lineage>
</organism>